<evidence type="ECO:0000313" key="4">
    <source>
        <dbReference type="Proteomes" id="UP000018817"/>
    </source>
</evidence>
<organism evidence="3 4">
    <name type="scientific">Phytophthora nicotianae (strain INRA-310)</name>
    <name type="common">Phytophthora parasitica</name>
    <dbReference type="NCBI Taxonomy" id="761204"/>
    <lineage>
        <taxon>Eukaryota</taxon>
        <taxon>Sar</taxon>
        <taxon>Stramenopiles</taxon>
        <taxon>Oomycota</taxon>
        <taxon>Peronosporomycetes</taxon>
        <taxon>Peronosporales</taxon>
        <taxon>Peronosporaceae</taxon>
        <taxon>Phytophthora</taxon>
    </lineage>
</organism>
<dbReference type="EMBL" id="KI669586">
    <property type="protein sequence ID" value="ETN08989.1"/>
    <property type="molecule type" value="Genomic_DNA"/>
</dbReference>
<dbReference type="GO" id="GO:0046983">
    <property type="term" value="F:protein dimerization activity"/>
    <property type="evidence" value="ECO:0007669"/>
    <property type="project" value="InterPro"/>
</dbReference>
<reference evidence="3 4" key="2">
    <citation type="submission" date="2013-11" db="EMBL/GenBank/DDBJ databases">
        <title>The Genome Sequence of Phytophthora parasitica INRA-310.</title>
        <authorList>
            <consortium name="The Broad Institute Genomics Platform"/>
            <person name="Russ C."/>
            <person name="Tyler B."/>
            <person name="Panabieres F."/>
            <person name="Shan W."/>
            <person name="Tripathy S."/>
            <person name="Grunwald N."/>
            <person name="Machado M."/>
            <person name="Johnson C.S."/>
            <person name="Arredondo F."/>
            <person name="Hong C."/>
            <person name="Coffey M."/>
            <person name="Young S.K."/>
            <person name="Zeng Q."/>
            <person name="Gargeya S."/>
            <person name="Fitzgerald M."/>
            <person name="Abouelleil A."/>
            <person name="Alvarado L."/>
            <person name="Chapman S.B."/>
            <person name="Gainer-Dewar J."/>
            <person name="Goldberg J."/>
            <person name="Griggs A."/>
            <person name="Gujja S."/>
            <person name="Hansen M."/>
            <person name="Howarth C."/>
            <person name="Imamovic A."/>
            <person name="Ireland A."/>
            <person name="Larimer J."/>
            <person name="McCowan C."/>
            <person name="Murphy C."/>
            <person name="Pearson M."/>
            <person name="Poon T.W."/>
            <person name="Priest M."/>
            <person name="Roberts A."/>
            <person name="Saif S."/>
            <person name="Shea T."/>
            <person name="Sykes S."/>
            <person name="Wortman J."/>
            <person name="Nusbaum C."/>
            <person name="Birren B."/>
        </authorList>
    </citation>
    <scope>NUCLEOTIDE SEQUENCE [LARGE SCALE GENOMIC DNA]</scope>
    <source>
        <strain evidence="3 4">INRA-310</strain>
    </source>
</reference>
<evidence type="ECO:0000313" key="3">
    <source>
        <dbReference type="EMBL" id="ETN08989.1"/>
    </source>
</evidence>
<protein>
    <recommendedName>
        <fullName evidence="2">HAT C-terminal dimerisation domain-containing protein</fullName>
    </recommendedName>
</protein>
<evidence type="ECO:0000256" key="1">
    <source>
        <dbReference type="SAM" id="MobiDB-lite"/>
    </source>
</evidence>
<proteinExistence type="predicted"/>
<sequence length="379" mass="42491">MQACFASLLRVRSALGDLVHAYRNDPEFPKASFRLQKDDNTMTDVVRCYGKIHAAFVASPYASHLVPVVEKHWANCEQPLMLLAFALHPLYVTHTRRLIEAHNNTVFLMSVDGISAAADYYYCRYVDANNNGLTGDVDKWLWGKCTPKMYTDFTDPNGILQSSGVIAFWVHVGASKCGKESKLPHIAKVILSVSMNTATCERYFSELGLIHTPRRNKLRFDKTRLISIIRNEVRERNRREGDTDETCKPKKPIDPTERPKKQTNGVSDSATSLPSLAENTDVDYMETVGAVDFWLEAIAGLEEDVPPNFSSVENEEEEWYVYDADMEPIPVADRSQKLPGINVSSFPQETCLSGIRAQKSTLGALFSCHMELFPAAASQ</sequence>
<dbReference type="Pfam" id="PF05699">
    <property type="entry name" value="Dimer_Tnp_hAT"/>
    <property type="match status" value="1"/>
</dbReference>
<dbReference type="Proteomes" id="UP000018817">
    <property type="component" value="Unassembled WGS sequence"/>
</dbReference>
<feature type="compositionally biased region" description="Polar residues" evidence="1">
    <location>
        <begin position="262"/>
        <end position="274"/>
    </location>
</feature>
<dbReference type="InterPro" id="IPR012337">
    <property type="entry name" value="RNaseH-like_sf"/>
</dbReference>
<dbReference type="OMA" id="CHMELFP"/>
<feature type="compositionally biased region" description="Basic and acidic residues" evidence="1">
    <location>
        <begin position="236"/>
        <end position="260"/>
    </location>
</feature>
<dbReference type="AlphaFoldDB" id="W2Q8W1"/>
<accession>W2Q8W1</accession>
<dbReference type="VEuPathDB" id="FungiDB:PPTG_11057"/>
<name>W2Q8W1_PHYN3</name>
<dbReference type="InterPro" id="IPR008906">
    <property type="entry name" value="HATC_C_dom"/>
</dbReference>
<dbReference type="OrthoDB" id="139132at2759"/>
<dbReference type="RefSeq" id="XP_008905550.1">
    <property type="nucleotide sequence ID" value="XM_008907302.1"/>
</dbReference>
<feature type="region of interest" description="Disordered" evidence="1">
    <location>
        <begin position="236"/>
        <end position="274"/>
    </location>
</feature>
<gene>
    <name evidence="3" type="ORF">PPTG_11057</name>
</gene>
<feature type="domain" description="HAT C-terminal dimerisation" evidence="2">
    <location>
        <begin position="165"/>
        <end position="230"/>
    </location>
</feature>
<reference evidence="4" key="1">
    <citation type="submission" date="2011-12" db="EMBL/GenBank/DDBJ databases">
        <authorList>
            <consortium name="The Broad Institute Genome Sequencing Platform"/>
            <person name="Russ C."/>
            <person name="Tyler B."/>
            <person name="Panabieres F."/>
            <person name="Shan W."/>
            <person name="Tripathy S."/>
            <person name="Grunwald N."/>
            <person name="Machado M."/>
            <person name="Young S.K."/>
            <person name="Zeng Q."/>
            <person name="Gargeya S."/>
            <person name="Fitzgerald M."/>
            <person name="Haas B."/>
            <person name="Abouelleil A."/>
            <person name="Alvarado L."/>
            <person name="Arachchi H.M."/>
            <person name="Berlin A."/>
            <person name="Chapman S.B."/>
            <person name="Gearin G."/>
            <person name="Goldberg J."/>
            <person name="Griggs A."/>
            <person name="Gujja S."/>
            <person name="Hansen M."/>
            <person name="Heiman D."/>
            <person name="Howarth C."/>
            <person name="Larimer J."/>
            <person name="Lui A."/>
            <person name="MacDonald P.J.P."/>
            <person name="McCowen C."/>
            <person name="Montmayeur A."/>
            <person name="Murphy C."/>
            <person name="Neiman D."/>
            <person name="Pearson M."/>
            <person name="Priest M."/>
            <person name="Roberts A."/>
            <person name="Saif S."/>
            <person name="Shea T."/>
            <person name="Sisk P."/>
            <person name="Stolte C."/>
            <person name="Sykes S."/>
            <person name="Wortman J."/>
            <person name="Nusbaum C."/>
            <person name="Birren B."/>
        </authorList>
    </citation>
    <scope>NUCLEOTIDE SEQUENCE [LARGE SCALE GENOMIC DNA]</scope>
    <source>
        <strain evidence="4">INRA-310</strain>
    </source>
</reference>
<dbReference type="GeneID" id="20180626"/>
<evidence type="ECO:0000259" key="2">
    <source>
        <dbReference type="Pfam" id="PF05699"/>
    </source>
</evidence>
<dbReference type="SUPFAM" id="SSF53098">
    <property type="entry name" value="Ribonuclease H-like"/>
    <property type="match status" value="1"/>
</dbReference>